<protein>
    <submittedName>
        <fullName evidence="1">Uncharacterized protein</fullName>
    </submittedName>
</protein>
<evidence type="ECO:0000313" key="2">
    <source>
        <dbReference type="Proteomes" id="UP000006512"/>
    </source>
</evidence>
<reference evidence="2" key="1">
    <citation type="submission" date="2011-03" db="EMBL/GenBank/DDBJ databases">
        <title>Draft genome sequence of Brevundimonas diminuta.</title>
        <authorList>
            <person name="Brown P.J.B."/>
            <person name="Buechlein A."/>
            <person name="Hemmerich C."/>
            <person name="Brun Y.V."/>
        </authorList>
    </citation>
    <scope>NUCLEOTIDE SEQUENCE [LARGE SCALE GENOMIC DNA]</scope>
    <source>
        <strain evidence="2">C19</strain>
    </source>
</reference>
<organism evidence="1 2">
    <name type="scientific">Asticcacaulis biprosthecium C19</name>
    <dbReference type="NCBI Taxonomy" id="715226"/>
    <lineage>
        <taxon>Bacteria</taxon>
        <taxon>Pseudomonadati</taxon>
        <taxon>Pseudomonadota</taxon>
        <taxon>Alphaproteobacteria</taxon>
        <taxon>Caulobacterales</taxon>
        <taxon>Caulobacteraceae</taxon>
        <taxon>Asticcacaulis</taxon>
    </lineage>
</organism>
<name>F4QMX8_9CAUL</name>
<evidence type="ECO:0000313" key="1">
    <source>
        <dbReference type="EMBL" id="EGF91569.1"/>
    </source>
</evidence>
<dbReference type="EMBL" id="GL883078">
    <property type="protein sequence ID" value="EGF91569.1"/>
    <property type="molecule type" value="Genomic_DNA"/>
</dbReference>
<dbReference type="AlphaFoldDB" id="F4QMX8"/>
<accession>F4QMX8</accession>
<sequence>MVQPGSAVPVPSSGFATPADADAFYAAAFSRWQAARPAPAAKTHLDGKS</sequence>
<dbReference type="HOGENOM" id="CLU_3131813_0_0_5"/>
<dbReference type="Proteomes" id="UP000006512">
    <property type="component" value="Unassembled WGS sequence"/>
</dbReference>
<proteinExistence type="predicted"/>
<keyword evidence="2" id="KW-1185">Reference proteome</keyword>
<dbReference type="STRING" id="715226.ABI_29860"/>
<gene>
    <name evidence="1" type="ORF">ABI_29860</name>
</gene>